<name>A0A9P5Z9K5_9AGAR</name>
<dbReference type="Proteomes" id="UP000807469">
    <property type="component" value="Unassembled WGS sequence"/>
</dbReference>
<proteinExistence type="predicted"/>
<feature type="region of interest" description="Disordered" evidence="1">
    <location>
        <begin position="53"/>
        <end position="73"/>
    </location>
</feature>
<accession>A0A9P5Z9K5</accession>
<reference evidence="2" key="1">
    <citation type="submission" date="2020-11" db="EMBL/GenBank/DDBJ databases">
        <authorList>
            <consortium name="DOE Joint Genome Institute"/>
            <person name="Ahrendt S."/>
            <person name="Riley R."/>
            <person name="Andreopoulos W."/>
            <person name="Labutti K."/>
            <person name="Pangilinan J."/>
            <person name="Ruiz-Duenas F.J."/>
            <person name="Barrasa J.M."/>
            <person name="Sanchez-Garcia M."/>
            <person name="Camarero S."/>
            <person name="Miyauchi S."/>
            <person name="Serrano A."/>
            <person name="Linde D."/>
            <person name="Babiker R."/>
            <person name="Drula E."/>
            <person name="Ayuso-Fernandez I."/>
            <person name="Pacheco R."/>
            <person name="Padilla G."/>
            <person name="Ferreira P."/>
            <person name="Barriuso J."/>
            <person name="Kellner H."/>
            <person name="Castanera R."/>
            <person name="Alfaro M."/>
            <person name="Ramirez L."/>
            <person name="Pisabarro A.G."/>
            <person name="Kuo A."/>
            <person name="Tritt A."/>
            <person name="Lipzen A."/>
            <person name="He G."/>
            <person name="Yan M."/>
            <person name="Ng V."/>
            <person name="Cullen D."/>
            <person name="Martin F."/>
            <person name="Rosso M.-N."/>
            <person name="Henrissat B."/>
            <person name="Hibbett D."/>
            <person name="Martinez A.T."/>
            <person name="Grigoriev I.V."/>
        </authorList>
    </citation>
    <scope>NUCLEOTIDE SEQUENCE</scope>
    <source>
        <strain evidence="2">CIRM-BRFM 674</strain>
    </source>
</reference>
<dbReference type="EMBL" id="MU155162">
    <property type="protein sequence ID" value="KAF9482720.1"/>
    <property type="molecule type" value="Genomic_DNA"/>
</dbReference>
<dbReference type="AlphaFoldDB" id="A0A9P5Z9K5"/>
<gene>
    <name evidence="2" type="ORF">BDN70DRAFT_874741</name>
</gene>
<sequence>MASAVPKFIQQRCAARAAGIDIVRNIFRTQQFPDGVSTKQLYKLAVQEPAPPGFEPYPLPRPPARAVPKTRHGKSKIIVPEARDLYPSHPDHPIRSIRFLKAEILASMKASSEIGTFRQPKAAARLAAEEASATTEKEKKKLAASQMEFVWKPLPPKQAPPPPQKKEVFGVEVGVGADYSHLNKRRQRARVEKISLAVQKMKDIQNGVKVRPLIGRPMYRNNKPTSEAEASTQ</sequence>
<keyword evidence="3" id="KW-1185">Reference proteome</keyword>
<protein>
    <submittedName>
        <fullName evidence="2">Uncharacterized protein</fullName>
    </submittedName>
</protein>
<feature type="compositionally biased region" description="Pro residues" evidence="1">
    <location>
        <begin position="53"/>
        <end position="65"/>
    </location>
</feature>
<evidence type="ECO:0000313" key="3">
    <source>
        <dbReference type="Proteomes" id="UP000807469"/>
    </source>
</evidence>
<organism evidence="2 3">
    <name type="scientific">Pholiota conissans</name>
    <dbReference type="NCBI Taxonomy" id="109636"/>
    <lineage>
        <taxon>Eukaryota</taxon>
        <taxon>Fungi</taxon>
        <taxon>Dikarya</taxon>
        <taxon>Basidiomycota</taxon>
        <taxon>Agaricomycotina</taxon>
        <taxon>Agaricomycetes</taxon>
        <taxon>Agaricomycetidae</taxon>
        <taxon>Agaricales</taxon>
        <taxon>Agaricineae</taxon>
        <taxon>Strophariaceae</taxon>
        <taxon>Pholiota</taxon>
    </lineage>
</organism>
<dbReference type="OrthoDB" id="2587968at2759"/>
<comment type="caution">
    <text evidence="2">The sequence shown here is derived from an EMBL/GenBank/DDBJ whole genome shotgun (WGS) entry which is preliminary data.</text>
</comment>
<evidence type="ECO:0000313" key="2">
    <source>
        <dbReference type="EMBL" id="KAF9482720.1"/>
    </source>
</evidence>
<evidence type="ECO:0000256" key="1">
    <source>
        <dbReference type="SAM" id="MobiDB-lite"/>
    </source>
</evidence>